<feature type="compositionally biased region" description="Polar residues" evidence="6">
    <location>
        <begin position="470"/>
        <end position="479"/>
    </location>
</feature>
<accession>A0A3Q2ZNW7</accession>
<feature type="compositionally biased region" description="Basic and acidic residues" evidence="6">
    <location>
        <begin position="75"/>
        <end position="86"/>
    </location>
</feature>
<feature type="compositionally biased region" description="Basic and acidic residues" evidence="6">
    <location>
        <begin position="273"/>
        <end position="289"/>
    </location>
</feature>
<dbReference type="STRING" id="109280.ENSHCOP00000028194"/>
<dbReference type="RefSeq" id="XP_019731184.1">
    <property type="nucleotide sequence ID" value="XM_019875625.1"/>
</dbReference>
<dbReference type="GO" id="GO:0030686">
    <property type="term" value="C:90S preribosome"/>
    <property type="evidence" value="ECO:0007669"/>
    <property type="project" value="TreeGrafter"/>
</dbReference>
<feature type="coiled-coil region" evidence="5">
    <location>
        <begin position="97"/>
        <end position="152"/>
    </location>
</feature>
<dbReference type="KEGG" id="hcq:109519217"/>
<sequence length="590" mass="66550">MTASQDNVENMASYIGEKEKEDAGEESNHGDVEGDNKEKHMVGGEIAGEIGEKEVGGDSEEFKEEDCSDEDEEEAKQPKVDTEIKPDQVQVKKQPQVLNLNNEVVNMRKEVKRVRALLSRKLIRQIAGLKNKKGTEAAIEKNQRRVARLLEEIHAMKVLRPDLVTKTALQKNLNFNEVCKNPKSSMSDRAIARIASHPQFKKKIEDIQAAVKAFSDERRKGGKQAERKKKSKDDGMLAPYSPDAKAKKIEKKKEAKEEKSPEQAGQITNDDDKDTKDEPTISEPDEGKMESTQATPAADKKVTVEAEIVKKCEPTEQPRKKPQAKAQEKTQAKAQENQPKVVQAKENQPKVVQAKAQENKPKVVSKPTKEEEKEEEESDLELSDKEDKPYFDDSTEERFHKQSSQEESDSENDFFVGKVSKFKKKKSKKAEGDKTKEDSAEKAKPADELQCELDELESRLKTKAPKLQTVFCSLSQTKPSRGGRGKPFRGQGKPLGGGRGDFDKKFRKEERGPTNSKVNRPDARRSDSERTNFRGRGRGDAVRQQDRRGLPHQAPQQALHPSWEASKKRKEQQGQILAFQGKKIKFDDDD</sequence>
<evidence type="ECO:0000256" key="3">
    <source>
        <dbReference type="ARBA" id="ARBA00025646"/>
    </source>
</evidence>
<dbReference type="AlphaFoldDB" id="A0A3Q2ZNW7"/>
<feature type="region of interest" description="Disordered" evidence="6">
    <location>
        <begin position="215"/>
        <end position="448"/>
    </location>
</feature>
<organism evidence="8 9">
    <name type="scientific">Hippocampus comes</name>
    <name type="common">Tiger tail seahorse</name>
    <dbReference type="NCBI Taxonomy" id="109280"/>
    <lineage>
        <taxon>Eukaryota</taxon>
        <taxon>Metazoa</taxon>
        <taxon>Chordata</taxon>
        <taxon>Craniata</taxon>
        <taxon>Vertebrata</taxon>
        <taxon>Euteleostomi</taxon>
        <taxon>Actinopterygii</taxon>
        <taxon>Neopterygii</taxon>
        <taxon>Teleostei</taxon>
        <taxon>Neoteleostei</taxon>
        <taxon>Acanthomorphata</taxon>
        <taxon>Syngnathiaria</taxon>
        <taxon>Syngnathiformes</taxon>
        <taxon>Syngnathoidei</taxon>
        <taxon>Syngnathidae</taxon>
        <taxon>Hippocampus</taxon>
    </lineage>
</organism>
<feature type="compositionally biased region" description="Basic and acidic residues" evidence="6">
    <location>
        <begin position="429"/>
        <end position="447"/>
    </location>
</feature>
<dbReference type="RefSeq" id="XP_019731183.1">
    <property type="nucleotide sequence ID" value="XM_019875624.1"/>
</dbReference>
<dbReference type="GeneID" id="109519217"/>
<feature type="compositionally biased region" description="Basic and acidic residues" evidence="6">
    <location>
        <begin position="215"/>
        <end position="235"/>
    </location>
</feature>
<feature type="compositionally biased region" description="Basic and acidic residues" evidence="6">
    <location>
        <begin position="500"/>
        <end position="512"/>
    </location>
</feature>
<dbReference type="Pfam" id="PF09073">
    <property type="entry name" value="BUD22"/>
    <property type="match status" value="1"/>
</dbReference>
<comment type="function">
    <text evidence="3">May be involved in regulating transcriptional activation of cardiac genes during the aging process. May play a role in biosynthesis and/or processing of SLC2A4 in adipose cells.</text>
</comment>
<dbReference type="Proteomes" id="UP000264820">
    <property type="component" value="Unplaced"/>
</dbReference>
<dbReference type="InterPro" id="IPR015158">
    <property type="entry name" value="Bud22_dom"/>
</dbReference>
<dbReference type="OMA" id="GFQQNEP"/>
<dbReference type="GeneTree" id="ENSGT00390000006478"/>
<feature type="compositionally biased region" description="Polar residues" evidence="6">
    <location>
        <begin position="1"/>
        <end position="10"/>
    </location>
</feature>
<keyword evidence="2 5" id="KW-0175">Coiled coil</keyword>
<feature type="compositionally biased region" description="Acidic residues" evidence="6">
    <location>
        <begin position="372"/>
        <end position="381"/>
    </location>
</feature>
<feature type="compositionally biased region" description="Acidic residues" evidence="6">
    <location>
        <begin position="57"/>
        <end position="74"/>
    </location>
</feature>
<feature type="domain" description="Bud22" evidence="7">
    <location>
        <begin position="519"/>
        <end position="587"/>
    </location>
</feature>
<evidence type="ECO:0000313" key="9">
    <source>
        <dbReference type="Proteomes" id="UP000264820"/>
    </source>
</evidence>
<feature type="compositionally biased region" description="Basic and acidic residues" evidence="6">
    <location>
        <begin position="244"/>
        <end position="261"/>
    </location>
</feature>
<dbReference type="PANTHER" id="PTHR23325:SF1">
    <property type="entry name" value="SERUM RESPONSE FACTOR-BINDING PROTEIN 1"/>
    <property type="match status" value="1"/>
</dbReference>
<evidence type="ECO:0000256" key="4">
    <source>
        <dbReference type="ARBA" id="ARBA00033254"/>
    </source>
</evidence>
<feature type="compositionally biased region" description="Basic and acidic residues" evidence="6">
    <location>
        <begin position="16"/>
        <end position="42"/>
    </location>
</feature>
<evidence type="ECO:0000256" key="5">
    <source>
        <dbReference type="SAM" id="Coils"/>
    </source>
</evidence>
<feature type="compositionally biased region" description="Basic and acidic residues" evidence="6">
    <location>
        <begin position="357"/>
        <end position="371"/>
    </location>
</feature>
<evidence type="ECO:0000259" key="7">
    <source>
        <dbReference type="Pfam" id="PF09073"/>
    </source>
</evidence>
<dbReference type="GO" id="GO:0030490">
    <property type="term" value="P:maturation of SSU-rRNA"/>
    <property type="evidence" value="ECO:0007669"/>
    <property type="project" value="TreeGrafter"/>
</dbReference>
<feature type="region of interest" description="Disordered" evidence="6">
    <location>
        <begin position="460"/>
        <end position="590"/>
    </location>
</feature>
<name>A0A3Q2ZNW7_HIPCM</name>
<evidence type="ECO:0000313" key="8">
    <source>
        <dbReference type="Ensembl" id="ENSHCOP00000028194.1"/>
    </source>
</evidence>
<dbReference type="CTD" id="153443"/>
<evidence type="ECO:0000256" key="6">
    <source>
        <dbReference type="SAM" id="MobiDB-lite"/>
    </source>
</evidence>
<reference evidence="8" key="1">
    <citation type="submission" date="2025-08" db="UniProtKB">
        <authorList>
            <consortium name="Ensembl"/>
        </authorList>
    </citation>
    <scope>IDENTIFICATION</scope>
</reference>
<protein>
    <recommendedName>
        <fullName evidence="1">Serum response factor-binding protein 1</fullName>
    </recommendedName>
    <alternativeName>
        <fullName evidence="4">SRF-dependent transcription regulation-associated protein</fullName>
    </alternativeName>
</protein>
<proteinExistence type="predicted"/>
<evidence type="ECO:0000256" key="1">
    <source>
        <dbReference type="ARBA" id="ARBA00013459"/>
    </source>
</evidence>
<dbReference type="InterPro" id="IPR037393">
    <property type="entry name" value="Bud22/SRFB1"/>
</dbReference>
<keyword evidence="9" id="KW-1185">Reference proteome</keyword>
<dbReference type="PANTHER" id="PTHR23325">
    <property type="entry name" value="SERUM RESPONSE FACTOR-BINDING"/>
    <property type="match status" value="1"/>
</dbReference>
<evidence type="ECO:0000256" key="2">
    <source>
        <dbReference type="ARBA" id="ARBA00023054"/>
    </source>
</evidence>
<feature type="region of interest" description="Disordered" evidence="6">
    <location>
        <begin position="1"/>
        <end position="90"/>
    </location>
</feature>
<reference evidence="8" key="2">
    <citation type="submission" date="2025-09" db="UniProtKB">
        <authorList>
            <consortium name="Ensembl"/>
        </authorList>
    </citation>
    <scope>IDENTIFICATION</scope>
</reference>
<feature type="compositionally biased region" description="Basic and acidic residues" evidence="6">
    <location>
        <begin position="298"/>
        <end position="319"/>
    </location>
</feature>
<dbReference type="Ensembl" id="ENSHCOT00000025081.1">
    <property type="protein sequence ID" value="ENSHCOP00000028194.1"/>
    <property type="gene ID" value="ENSHCOG00000020644.1"/>
</dbReference>
<feature type="compositionally biased region" description="Basic and acidic residues" evidence="6">
    <location>
        <begin position="382"/>
        <end position="404"/>
    </location>
</feature>
<dbReference type="OrthoDB" id="3364872at2759"/>
<dbReference type="GO" id="GO:0005634">
    <property type="term" value="C:nucleus"/>
    <property type="evidence" value="ECO:0007669"/>
    <property type="project" value="TreeGrafter"/>
</dbReference>
<feature type="compositionally biased region" description="Basic and acidic residues" evidence="6">
    <location>
        <begin position="519"/>
        <end position="549"/>
    </location>
</feature>